<evidence type="ECO:0000256" key="5">
    <source>
        <dbReference type="ARBA" id="ARBA00044539"/>
    </source>
</evidence>
<evidence type="ECO:0000313" key="10">
    <source>
        <dbReference type="Proteomes" id="UP000008561"/>
    </source>
</evidence>
<feature type="domain" description="tRNA-queuosine alpha-mannosyltransferase N-terminal" evidence="8">
    <location>
        <begin position="2"/>
        <end position="167"/>
    </location>
</feature>
<dbReference type="EC" id="2.4.1.110" evidence="4"/>
<dbReference type="GO" id="GO:0016438">
    <property type="term" value="F:tRNA-queuosine(34) beta-mannosyltransferase activity"/>
    <property type="evidence" value="ECO:0007669"/>
    <property type="project" value="UniProtKB-EC"/>
</dbReference>
<dbReference type="AlphaFoldDB" id="A8ZWI6"/>
<keyword evidence="3 9" id="KW-0808">Transferase</keyword>
<dbReference type="HOGENOM" id="CLU_033439_1_0_7"/>
<dbReference type="PANTHER" id="PTHR13615">
    <property type="entry name" value="GLYCOSYLTRANSFERASE-LIKE 1"/>
    <property type="match status" value="1"/>
</dbReference>
<comment type="catalytic activity">
    <reaction evidence="6">
        <text>queuosine(34) in tRNA(Asp) + GDP-alpha-D-mannose = O-4''-alpha-D-mannosylqueuosine(34) in tRNA(Asp) + GDP + H(+)</text>
        <dbReference type="Rhea" id="RHEA:12885"/>
        <dbReference type="Rhea" id="RHEA-COMP:18572"/>
        <dbReference type="Rhea" id="RHEA-COMP:18581"/>
        <dbReference type="ChEBI" id="CHEBI:15378"/>
        <dbReference type="ChEBI" id="CHEBI:57527"/>
        <dbReference type="ChEBI" id="CHEBI:58189"/>
        <dbReference type="ChEBI" id="CHEBI:194431"/>
        <dbReference type="ChEBI" id="CHEBI:194442"/>
        <dbReference type="EC" id="2.4.1.110"/>
    </reaction>
    <physiologicalReaction direction="left-to-right" evidence="6">
        <dbReference type="Rhea" id="RHEA:12886"/>
    </physiologicalReaction>
</comment>
<dbReference type="Pfam" id="PF12038">
    <property type="entry name" value="QTMAN_N"/>
    <property type="match status" value="1"/>
</dbReference>
<evidence type="ECO:0000256" key="3">
    <source>
        <dbReference type="ARBA" id="ARBA00022679"/>
    </source>
</evidence>
<reference evidence="9 10" key="1">
    <citation type="submission" date="2007-10" db="EMBL/GenBank/DDBJ databases">
        <title>Complete sequence of Desulfococcus oleovorans Hxd3.</title>
        <authorList>
            <consortium name="US DOE Joint Genome Institute"/>
            <person name="Copeland A."/>
            <person name="Lucas S."/>
            <person name="Lapidus A."/>
            <person name="Barry K."/>
            <person name="Glavina del Rio T."/>
            <person name="Dalin E."/>
            <person name="Tice H."/>
            <person name="Pitluck S."/>
            <person name="Kiss H."/>
            <person name="Brettin T."/>
            <person name="Bruce D."/>
            <person name="Detter J.C."/>
            <person name="Han C."/>
            <person name="Schmutz J."/>
            <person name="Larimer F."/>
            <person name="Land M."/>
            <person name="Hauser L."/>
            <person name="Kyrpides N."/>
            <person name="Kim E."/>
            <person name="Wawrik B."/>
            <person name="Richardson P."/>
        </authorList>
    </citation>
    <scope>NUCLEOTIDE SEQUENCE [LARGE SCALE GENOMIC DNA]</scope>
    <source>
        <strain evidence="10">DSM 6200 / JCM 39069 / Hxd3</strain>
    </source>
</reference>
<sequence length="364" mass="40221">MKFLFLESYYSGSHARFADGLKAASSHTIDLVTLPGENWQWRMMGSALYLARKKLRLSDYNGLIVTDLFNLADFLALTGTRHPPVMVYFHENQLTYPPPPGDKNAALLGMVNISTALAADSVAFNSTFHMNGFLDAVSTFLDQRPDCRPGRVSAKIAQKSMVLYPAIDAPPAGAAAHGRKTPPLIIWNHRWSYDKKPALFFTALQSLIDQGLDFRVALLGENTGKTPPEFASARDRLGNHLVHAGYAPSRAEYHRWLKRGAITVSTAIQENFGLSMAEAVAHGCLPLAPHALSYPEILPADAWEYCLYKGKKALVAKLARLTTGHETLVPLRRELAAAMGRFTWENRIAEFDRTLEALAGKKIS</sequence>
<evidence type="ECO:0000313" key="9">
    <source>
        <dbReference type="EMBL" id="ABW66794.1"/>
    </source>
</evidence>
<feature type="domain" description="Glycosyl transferase family 1" evidence="7">
    <location>
        <begin position="180"/>
        <end position="325"/>
    </location>
</feature>
<dbReference type="Proteomes" id="UP000008561">
    <property type="component" value="Chromosome"/>
</dbReference>
<evidence type="ECO:0000259" key="7">
    <source>
        <dbReference type="Pfam" id="PF00534"/>
    </source>
</evidence>
<dbReference type="Gene3D" id="3.40.50.2000">
    <property type="entry name" value="Glycogen Phosphorylase B"/>
    <property type="match status" value="1"/>
</dbReference>
<dbReference type="CAZy" id="GT4">
    <property type="family name" value="Glycosyltransferase Family 4"/>
</dbReference>
<organism evidence="9 10">
    <name type="scientific">Desulfosudis oleivorans (strain DSM 6200 / JCM 39069 / Hxd3)</name>
    <name type="common">Desulfococcus oleovorans</name>
    <dbReference type="NCBI Taxonomy" id="96561"/>
    <lineage>
        <taxon>Bacteria</taxon>
        <taxon>Pseudomonadati</taxon>
        <taxon>Thermodesulfobacteriota</taxon>
        <taxon>Desulfobacteria</taxon>
        <taxon>Desulfobacterales</taxon>
        <taxon>Desulfosudaceae</taxon>
        <taxon>Desulfosudis</taxon>
    </lineage>
</organism>
<evidence type="ECO:0000256" key="1">
    <source>
        <dbReference type="ARBA" id="ARBA00009481"/>
    </source>
</evidence>
<keyword evidence="2" id="KW-0328">Glycosyltransferase</keyword>
<accession>A8ZWI6</accession>
<dbReference type="RefSeq" id="WP_012174412.1">
    <property type="nucleotide sequence ID" value="NC_009943.1"/>
</dbReference>
<evidence type="ECO:0000256" key="6">
    <source>
        <dbReference type="ARBA" id="ARBA00048439"/>
    </source>
</evidence>
<dbReference type="InterPro" id="IPR051862">
    <property type="entry name" value="GT-like_domain_containing_1"/>
</dbReference>
<dbReference type="STRING" id="96561.Dole_0984"/>
<comment type="similarity">
    <text evidence="1">Belongs to the glycosyltransferase group 1 family. Glycosyltransferase 4 subfamily.</text>
</comment>
<keyword evidence="10" id="KW-1185">Reference proteome</keyword>
<dbReference type="InterPro" id="IPR022701">
    <property type="entry name" value="QTMAN_N"/>
</dbReference>
<dbReference type="InterPro" id="IPR001296">
    <property type="entry name" value="Glyco_trans_1"/>
</dbReference>
<proteinExistence type="inferred from homology"/>
<dbReference type="KEGG" id="dol:Dole_0984"/>
<evidence type="ECO:0000256" key="4">
    <source>
        <dbReference type="ARBA" id="ARBA00044517"/>
    </source>
</evidence>
<dbReference type="SUPFAM" id="SSF53756">
    <property type="entry name" value="UDP-Glycosyltransferase/glycogen phosphorylase"/>
    <property type="match status" value="1"/>
</dbReference>
<dbReference type="EMBL" id="CP000859">
    <property type="protein sequence ID" value="ABW66794.1"/>
    <property type="molecule type" value="Genomic_DNA"/>
</dbReference>
<protein>
    <recommendedName>
        <fullName evidence="5">tRNA-queuosine alpha-mannosyltransferase</fullName>
        <ecNumber evidence="4">2.4.1.110</ecNumber>
    </recommendedName>
</protein>
<dbReference type="Pfam" id="PF00534">
    <property type="entry name" value="Glycos_transf_1"/>
    <property type="match status" value="1"/>
</dbReference>
<evidence type="ECO:0000259" key="8">
    <source>
        <dbReference type="Pfam" id="PF12038"/>
    </source>
</evidence>
<dbReference type="eggNOG" id="COG0438">
    <property type="taxonomic scope" value="Bacteria"/>
</dbReference>
<dbReference type="PANTHER" id="PTHR13615:SF3">
    <property type="entry name" value="GLYCOSYLTRANSFERASE-LIKE DOMAIN-CONTAINING PROTEIN 1"/>
    <property type="match status" value="1"/>
</dbReference>
<gene>
    <name evidence="9" type="ordered locus">Dole_0984</name>
</gene>
<evidence type="ECO:0000256" key="2">
    <source>
        <dbReference type="ARBA" id="ARBA00022676"/>
    </source>
</evidence>
<name>A8ZWI6_DESOH</name>